<proteinExistence type="predicted"/>
<feature type="region of interest" description="Disordered" evidence="1">
    <location>
        <begin position="87"/>
        <end position="139"/>
    </location>
</feature>
<feature type="compositionally biased region" description="Basic and acidic residues" evidence="1">
    <location>
        <begin position="11"/>
        <end position="21"/>
    </location>
</feature>
<feature type="compositionally biased region" description="Basic and acidic residues" evidence="1">
    <location>
        <begin position="89"/>
        <end position="112"/>
    </location>
</feature>
<dbReference type="Gramene" id="ORUFI01G17900.1">
    <property type="protein sequence ID" value="ORUFI01G17900.1"/>
    <property type="gene ID" value="ORUFI01G17900"/>
</dbReference>
<evidence type="ECO:0000313" key="3">
    <source>
        <dbReference type="Proteomes" id="UP000008022"/>
    </source>
</evidence>
<organism evidence="2 3">
    <name type="scientific">Oryza rufipogon</name>
    <name type="common">Brownbeard rice</name>
    <name type="synonym">Asian wild rice</name>
    <dbReference type="NCBI Taxonomy" id="4529"/>
    <lineage>
        <taxon>Eukaryota</taxon>
        <taxon>Viridiplantae</taxon>
        <taxon>Streptophyta</taxon>
        <taxon>Embryophyta</taxon>
        <taxon>Tracheophyta</taxon>
        <taxon>Spermatophyta</taxon>
        <taxon>Magnoliopsida</taxon>
        <taxon>Liliopsida</taxon>
        <taxon>Poales</taxon>
        <taxon>Poaceae</taxon>
        <taxon>BOP clade</taxon>
        <taxon>Oryzoideae</taxon>
        <taxon>Oryzeae</taxon>
        <taxon>Oryzinae</taxon>
        <taxon>Oryza</taxon>
    </lineage>
</organism>
<dbReference type="HOGENOM" id="CLU_164322_0_0_1"/>
<reference evidence="3" key="1">
    <citation type="submission" date="2013-06" db="EMBL/GenBank/DDBJ databases">
        <authorList>
            <person name="Zhao Q."/>
        </authorList>
    </citation>
    <scope>NUCLEOTIDE SEQUENCE</scope>
    <source>
        <strain evidence="3">cv. W1943</strain>
    </source>
</reference>
<sequence length="139" mass="15463">MTSQLTLVTDPSRRRQDDGGGTKRRTASGSGETAATAAPSLHRVVGALWHGGIRWRQRFGSIREWRRRHEEIEVDSWRGIELRNGGKAALDDGRHLPELRKREGSGSAKREGFGLGARQRRRQHGNDVAVTMSQLEATA</sequence>
<reference evidence="2" key="2">
    <citation type="submission" date="2015-06" db="UniProtKB">
        <authorList>
            <consortium name="EnsemblPlants"/>
        </authorList>
    </citation>
    <scope>IDENTIFICATION</scope>
</reference>
<evidence type="ECO:0000313" key="2">
    <source>
        <dbReference type="EnsemblPlants" id="ORUFI01G17900.1"/>
    </source>
</evidence>
<dbReference type="AlphaFoldDB" id="A0A0E0MWJ7"/>
<keyword evidence="3" id="KW-1185">Reference proteome</keyword>
<evidence type="ECO:0000256" key="1">
    <source>
        <dbReference type="SAM" id="MobiDB-lite"/>
    </source>
</evidence>
<name>A0A0E0MWJ7_ORYRU</name>
<evidence type="ECO:0008006" key="4">
    <source>
        <dbReference type="Google" id="ProtNLM"/>
    </source>
</evidence>
<protein>
    <recommendedName>
        <fullName evidence="4">DUF834 domain-containing protein</fullName>
    </recommendedName>
</protein>
<dbReference type="EnsemblPlants" id="ORUFI01G17900.1">
    <property type="protein sequence ID" value="ORUFI01G17900.1"/>
    <property type="gene ID" value="ORUFI01G17900"/>
</dbReference>
<dbReference type="Proteomes" id="UP000008022">
    <property type="component" value="Unassembled WGS sequence"/>
</dbReference>
<feature type="compositionally biased region" description="Low complexity" evidence="1">
    <location>
        <begin position="27"/>
        <end position="38"/>
    </location>
</feature>
<feature type="region of interest" description="Disordered" evidence="1">
    <location>
        <begin position="1"/>
        <end position="38"/>
    </location>
</feature>
<accession>A0A0E0MWJ7</accession>